<dbReference type="OMA" id="SADKHIC"/>
<name>A0A168QU89_ABSGL</name>
<evidence type="ECO:0000313" key="4">
    <source>
        <dbReference type="EMBL" id="SAM05568.1"/>
    </source>
</evidence>
<sequence length="142" mass="16400">MMGLICLANFAIVMFGWGDGNLGVHCNLSYDEDNCYLVYRARGALFATMTVLLLLHGYTCRDLKHPAWSWKALTTKQNYYLHASTLFGFAIMFVTLYVPVLNTHVFRHAPIDWEWGMVAASTLVYIVLAESWKWLRRTWLTI</sequence>
<accession>A0A168QU89</accession>
<dbReference type="STRING" id="4829.A0A168QU89"/>
<evidence type="ECO:0000256" key="1">
    <source>
        <dbReference type="SAM" id="Phobius"/>
    </source>
</evidence>
<feature type="transmembrane region" description="Helical" evidence="1">
    <location>
        <begin position="36"/>
        <end position="58"/>
    </location>
</feature>
<keyword evidence="1" id="KW-0472">Membrane</keyword>
<feature type="chain" id="PRO_5007899956" description="Cation-transporting P-type ATPase C-terminal domain-containing protein" evidence="2">
    <location>
        <begin position="19"/>
        <end position="142"/>
    </location>
</feature>
<evidence type="ECO:0000313" key="5">
    <source>
        <dbReference type="Proteomes" id="UP000078561"/>
    </source>
</evidence>
<gene>
    <name evidence="4" type="primary">ABSGL_11443.1 scaffold 12295</name>
</gene>
<dbReference type="Gene3D" id="1.20.1110.10">
    <property type="entry name" value="Calcium-transporting ATPase, transmembrane domain"/>
    <property type="match status" value="1"/>
</dbReference>
<dbReference type="SUPFAM" id="SSF81665">
    <property type="entry name" value="Calcium ATPase, transmembrane domain M"/>
    <property type="match status" value="1"/>
</dbReference>
<evidence type="ECO:0000259" key="3">
    <source>
        <dbReference type="Pfam" id="PF00689"/>
    </source>
</evidence>
<keyword evidence="5" id="KW-1185">Reference proteome</keyword>
<organism evidence="4">
    <name type="scientific">Absidia glauca</name>
    <name type="common">Pin mould</name>
    <dbReference type="NCBI Taxonomy" id="4829"/>
    <lineage>
        <taxon>Eukaryota</taxon>
        <taxon>Fungi</taxon>
        <taxon>Fungi incertae sedis</taxon>
        <taxon>Mucoromycota</taxon>
        <taxon>Mucoromycotina</taxon>
        <taxon>Mucoromycetes</taxon>
        <taxon>Mucorales</taxon>
        <taxon>Cunninghamellaceae</taxon>
        <taxon>Absidia</taxon>
    </lineage>
</organism>
<feature type="domain" description="Cation-transporting P-type ATPase C-terminal" evidence="3">
    <location>
        <begin position="1"/>
        <end position="135"/>
    </location>
</feature>
<dbReference type="InterPro" id="IPR006068">
    <property type="entry name" value="ATPase_P-typ_cation-transptr_C"/>
</dbReference>
<keyword evidence="1" id="KW-0812">Transmembrane</keyword>
<dbReference type="Pfam" id="PF00689">
    <property type="entry name" value="Cation_ATPase_C"/>
    <property type="match status" value="1"/>
</dbReference>
<feature type="transmembrane region" description="Helical" evidence="1">
    <location>
        <begin position="113"/>
        <end position="132"/>
    </location>
</feature>
<reference evidence="4" key="1">
    <citation type="submission" date="2016-04" db="EMBL/GenBank/DDBJ databases">
        <authorList>
            <person name="Evans L.H."/>
            <person name="Alamgir A."/>
            <person name="Owens N."/>
            <person name="Weber N.D."/>
            <person name="Virtaneva K."/>
            <person name="Barbian K."/>
            <person name="Babar A."/>
            <person name="Rosenke K."/>
        </authorList>
    </citation>
    <scope>NUCLEOTIDE SEQUENCE [LARGE SCALE GENOMIC DNA]</scope>
    <source>
        <strain evidence="4">CBS 101.48</strain>
    </source>
</reference>
<feature type="transmembrane region" description="Helical" evidence="1">
    <location>
        <begin position="79"/>
        <end position="101"/>
    </location>
</feature>
<dbReference type="OrthoDB" id="116380at2759"/>
<proteinExistence type="predicted"/>
<feature type="signal peptide" evidence="2">
    <location>
        <begin position="1"/>
        <end position="18"/>
    </location>
</feature>
<dbReference type="InterPro" id="IPR023298">
    <property type="entry name" value="ATPase_P-typ_TM_dom_sf"/>
</dbReference>
<dbReference type="AlphaFoldDB" id="A0A168QU89"/>
<keyword evidence="2" id="KW-0732">Signal</keyword>
<keyword evidence="1" id="KW-1133">Transmembrane helix</keyword>
<evidence type="ECO:0000256" key="2">
    <source>
        <dbReference type="SAM" id="SignalP"/>
    </source>
</evidence>
<dbReference type="EMBL" id="LT554468">
    <property type="protein sequence ID" value="SAM05568.1"/>
    <property type="molecule type" value="Genomic_DNA"/>
</dbReference>
<protein>
    <recommendedName>
        <fullName evidence="3">Cation-transporting P-type ATPase C-terminal domain-containing protein</fullName>
    </recommendedName>
</protein>
<dbReference type="InParanoid" id="A0A168QU89"/>
<dbReference type="Proteomes" id="UP000078561">
    <property type="component" value="Unassembled WGS sequence"/>
</dbReference>